<gene>
    <name evidence="2" type="ORF">Xsto_00923</name>
</gene>
<reference evidence="2 3" key="1">
    <citation type="journal article" date="2017" name="Nat. Microbiol.">
        <title>Natural product diversity associated with the nematode symbionts Photorhabdus and Xenorhabdus.</title>
        <authorList>
            <person name="Tobias N.J."/>
            <person name="Wolff H."/>
            <person name="Djahanschiri B."/>
            <person name="Grundmann F."/>
            <person name="Kronenwerth M."/>
            <person name="Shi Y.M."/>
            <person name="Simonyi S."/>
            <person name="Grun P."/>
            <person name="Shapiro-Ilan D."/>
            <person name="Pidot S.J."/>
            <person name="Stinear T.P."/>
            <person name="Ebersberger I."/>
            <person name="Bode H.B."/>
        </authorList>
    </citation>
    <scope>NUCLEOTIDE SEQUENCE [LARGE SCALE GENOMIC DNA]</scope>
    <source>
        <strain evidence="2 3">DSM 17904</strain>
    </source>
</reference>
<evidence type="ECO:0000313" key="3">
    <source>
        <dbReference type="Proteomes" id="UP000222366"/>
    </source>
</evidence>
<evidence type="ECO:0000313" key="2">
    <source>
        <dbReference type="EMBL" id="PHM66597.1"/>
    </source>
</evidence>
<dbReference type="EMBL" id="NJAJ01000007">
    <property type="protein sequence ID" value="PHM66597.1"/>
    <property type="molecule type" value="Genomic_DNA"/>
</dbReference>
<comment type="caution">
    <text evidence="2">The sequence shown here is derived from an EMBL/GenBank/DDBJ whole genome shotgun (WGS) entry which is preliminary data.</text>
</comment>
<dbReference type="Proteomes" id="UP000222366">
    <property type="component" value="Unassembled WGS sequence"/>
</dbReference>
<proteinExistence type="predicted"/>
<name>A0A2D0KTR0_9GAMM</name>
<keyword evidence="3" id="KW-1185">Reference proteome</keyword>
<sequence length="159" mass="17643">MLKKMAVALLLFPGYLLADTGVYTIADGKLDIRNGNYSCYLYPAYIFREPKNHKKFPPGYFPKVMMKVRAEANGKYIGVSLYPNMPPRVKPEGAWGYFGAKVELGSRDNKEVIYDSVKDNINFSYLVGTKQSGVVATLSSNDPFSPVNAVLGRCTRVGN</sequence>
<organism evidence="2 3">
    <name type="scientific">Xenorhabdus stockiae</name>
    <dbReference type="NCBI Taxonomy" id="351614"/>
    <lineage>
        <taxon>Bacteria</taxon>
        <taxon>Pseudomonadati</taxon>
        <taxon>Pseudomonadota</taxon>
        <taxon>Gammaproteobacteria</taxon>
        <taxon>Enterobacterales</taxon>
        <taxon>Morganellaceae</taxon>
        <taxon>Xenorhabdus</taxon>
    </lineage>
</organism>
<accession>A0A2D0KTR0</accession>
<protein>
    <submittedName>
        <fullName evidence="2">Uncharacterized protein</fullName>
    </submittedName>
</protein>
<evidence type="ECO:0000256" key="1">
    <source>
        <dbReference type="SAM" id="SignalP"/>
    </source>
</evidence>
<dbReference type="RefSeq" id="WP_099124211.1">
    <property type="nucleotide sequence ID" value="NZ_CAWNRH010000148.1"/>
</dbReference>
<dbReference type="AlphaFoldDB" id="A0A2D0KTR0"/>
<feature type="signal peptide" evidence="1">
    <location>
        <begin position="1"/>
        <end position="18"/>
    </location>
</feature>
<keyword evidence="1" id="KW-0732">Signal</keyword>
<feature type="chain" id="PRO_5013379394" evidence="1">
    <location>
        <begin position="19"/>
        <end position="159"/>
    </location>
</feature>